<comment type="caution">
    <text evidence="2">The sequence shown here is derived from an EMBL/GenBank/DDBJ whole genome shotgun (WGS) entry which is preliminary data.</text>
</comment>
<protein>
    <submittedName>
        <fullName evidence="2">Uncharacterized protein</fullName>
    </submittedName>
</protein>
<keyword evidence="3" id="KW-1185">Reference proteome</keyword>
<accession>A0AA36H880</accession>
<dbReference type="Proteomes" id="UP001176961">
    <property type="component" value="Unassembled WGS sequence"/>
</dbReference>
<evidence type="ECO:0000313" key="3">
    <source>
        <dbReference type="Proteomes" id="UP001176961"/>
    </source>
</evidence>
<gene>
    <name evidence="2" type="ORF">CYNAS_LOCUS17563</name>
</gene>
<evidence type="ECO:0000256" key="1">
    <source>
        <dbReference type="SAM" id="Phobius"/>
    </source>
</evidence>
<keyword evidence="1" id="KW-0812">Transmembrane</keyword>
<reference evidence="2" key="1">
    <citation type="submission" date="2023-07" db="EMBL/GenBank/DDBJ databases">
        <authorList>
            <consortium name="CYATHOMIX"/>
        </authorList>
    </citation>
    <scope>NUCLEOTIDE SEQUENCE</scope>
    <source>
        <strain evidence="2">N/A</strain>
    </source>
</reference>
<proteinExistence type="predicted"/>
<feature type="transmembrane region" description="Helical" evidence="1">
    <location>
        <begin position="29"/>
        <end position="49"/>
    </location>
</feature>
<organism evidence="2 3">
    <name type="scientific">Cylicocyclus nassatus</name>
    <name type="common">Nematode worm</name>
    <dbReference type="NCBI Taxonomy" id="53992"/>
    <lineage>
        <taxon>Eukaryota</taxon>
        <taxon>Metazoa</taxon>
        <taxon>Ecdysozoa</taxon>
        <taxon>Nematoda</taxon>
        <taxon>Chromadorea</taxon>
        <taxon>Rhabditida</taxon>
        <taxon>Rhabditina</taxon>
        <taxon>Rhabditomorpha</taxon>
        <taxon>Strongyloidea</taxon>
        <taxon>Strongylidae</taxon>
        <taxon>Cylicocyclus</taxon>
    </lineage>
</organism>
<keyword evidence="1" id="KW-1133">Transmembrane helix</keyword>
<sequence length="216" mass="25712">MFYHEFESLLDETSIPLESRQDLQRSDRLLCYAAYILLFGLSAVQINYLEQMMKFLYENDPPISHHDIESYFEGILQTYNITISYFCSSCTNLMESSQTQCENPMCAIYRQNIKRAKRMQRTEVHLIDLKPQLEDILRENIGKIIHLHEYLHRHRVRCSSRRDVRASTYKEDGGLWSPSTRQKKTEENINVIEKENINVIDKENIREIDARTYYCL</sequence>
<keyword evidence="1" id="KW-0472">Membrane</keyword>
<name>A0AA36H880_CYLNA</name>
<evidence type="ECO:0000313" key="2">
    <source>
        <dbReference type="EMBL" id="CAJ0605580.1"/>
    </source>
</evidence>
<dbReference type="EMBL" id="CATQJL010000316">
    <property type="protein sequence ID" value="CAJ0605580.1"/>
    <property type="molecule type" value="Genomic_DNA"/>
</dbReference>
<dbReference type="AlphaFoldDB" id="A0AA36H880"/>